<dbReference type="InterPro" id="IPR012347">
    <property type="entry name" value="Ferritin-like"/>
</dbReference>
<feature type="compositionally biased region" description="Acidic residues" evidence="1">
    <location>
        <begin position="147"/>
        <end position="156"/>
    </location>
</feature>
<evidence type="ECO:0000313" key="3">
    <source>
        <dbReference type="Proteomes" id="UP000182944"/>
    </source>
</evidence>
<protein>
    <submittedName>
        <fullName evidence="2">Ferritin-like metal-binding protein YciE</fullName>
    </submittedName>
</protein>
<keyword evidence="3" id="KW-1185">Reference proteome</keyword>
<dbReference type="InterPro" id="IPR047114">
    <property type="entry name" value="YciF"/>
</dbReference>
<dbReference type="RefSeq" id="WP_074826432.1">
    <property type="nucleotide sequence ID" value="NZ_FNNA01000002.1"/>
</dbReference>
<dbReference type="SUPFAM" id="SSF47240">
    <property type="entry name" value="Ferritin-like"/>
    <property type="match status" value="1"/>
</dbReference>
<name>A0A1H2X8V2_9RHOB</name>
<dbReference type="Pfam" id="PF05974">
    <property type="entry name" value="DUF892"/>
    <property type="match status" value="1"/>
</dbReference>
<dbReference type="CDD" id="cd07909">
    <property type="entry name" value="YciF"/>
    <property type="match status" value="1"/>
</dbReference>
<dbReference type="Gene3D" id="1.20.1260.10">
    <property type="match status" value="1"/>
</dbReference>
<gene>
    <name evidence="2" type="ORF">SAMN05444276_102421</name>
</gene>
<feature type="compositionally biased region" description="Low complexity" evidence="1">
    <location>
        <begin position="157"/>
        <end position="167"/>
    </location>
</feature>
<dbReference type="EMBL" id="FNNA01000002">
    <property type="protein sequence ID" value="SDW89235.1"/>
    <property type="molecule type" value="Genomic_DNA"/>
</dbReference>
<dbReference type="STRING" id="1545044.SAMN05444276_102421"/>
<sequence>MATKQKGLEDLLIHGLKDMYYAEGKIQKALPKMIEAASDEALRDALENHLAETGEQITKLESAFEAMGQAAKGEKCDAIEGILKEGDSLLSDFGGTPSGDAAIIFSCQAVEHYEIARYGSLRAYAELLGHDEVASLLEEILEQEEAADDTLSEIAEDTANPAAAGDTADARDEDDSDEDEDDDA</sequence>
<proteinExistence type="predicted"/>
<feature type="compositionally biased region" description="Acidic residues" evidence="1">
    <location>
        <begin position="171"/>
        <end position="184"/>
    </location>
</feature>
<dbReference type="AlphaFoldDB" id="A0A1H2X8V2"/>
<dbReference type="InterPro" id="IPR009078">
    <property type="entry name" value="Ferritin-like_SF"/>
</dbReference>
<dbReference type="InterPro" id="IPR010287">
    <property type="entry name" value="DUF892_YciF-like"/>
</dbReference>
<evidence type="ECO:0000256" key="1">
    <source>
        <dbReference type="SAM" id="MobiDB-lite"/>
    </source>
</evidence>
<feature type="region of interest" description="Disordered" evidence="1">
    <location>
        <begin position="147"/>
        <end position="184"/>
    </location>
</feature>
<evidence type="ECO:0000313" key="2">
    <source>
        <dbReference type="EMBL" id="SDW89235.1"/>
    </source>
</evidence>
<dbReference type="PANTHER" id="PTHR30565:SF9">
    <property type="entry name" value="PROTEIN YCIF"/>
    <property type="match status" value="1"/>
</dbReference>
<reference evidence="3" key="1">
    <citation type="submission" date="2016-10" db="EMBL/GenBank/DDBJ databases">
        <authorList>
            <person name="Varghese N."/>
            <person name="Submissions S."/>
        </authorList>
    </citation>
    <scope>NUCLEOTIDE SEQUENCE [LARGE SCALE GENOMIC DNA]</scope>
    <source>
        <strain evidence="3">DSM 29303</strain>
    </source>
</reference>
<organism evidence="2 3">
    <name type="scientific">Paracoccus sanguinis</name>
    <dbReference type="NCBI Taxonomy" id="1545044"/>
    <lineage>
        <taxon>Bacteria</taxon>
        <taxon>Pseudomonadati</taxon>
        <taxon>Pseudomonadota</taxon>
        <taxon>Alphaproteobacteria</taxon>
        <taxon>Rhodobacterales</taxon>
        <taxon>Paracoccaceae</taxon>
        <taxon>Paracoccus</taxon>
    </lineage>
</organism>
<dbReference type="Proteomes" id="UP000182944">
    <property type="component" value="Unassembled WGS sequence"/>
</dbReference>
<dbReference type="OrthoDB" id="9795056at2"/>
<dbReference type="PANTHER" id="PTHR30565">
    <property type="entry name" value="PROTEIN YCIF"/>
    <property type="match status" value="1"/>
</dbReference>
<accession>A0A1H2X8V2</accession>